<dbReference type="AlphaFoldDB" id="A0A1U9UXK2"/>
<dbReference type="RefSeq" id="WP_078199676.1">
    <property type="nucleotide sequence ID" value="NZ_CP017758.1"/>
</dbReference>
<reference evidence="2" key="1">
    <citation type="submission" date="2017-02" db="EMBL/GenBank/DDBJ databases">
        <title>Complete genome sequence of Cupriavidus necator strain NH9, a 3-chlorobenzoate degrader.</title>
        <authorList>
            <person name="Moriuchi R."/>
            <person name="Dohra H."/>
            <person name="Ogawa N."/>
        </authorList>
    </citation>
    <scope>NUCLEOTIDE SEQUENCE [LARGE SCALE GENOMIC DNA]</scope>
    <source>
        <strain evidence="2">NH9</strain>
    </source>
</reference>
<dbReference type="SUPFAM" id="SSF52096">
    <property type="entry name" value="ClpP/crotonase"/>
    <property type="match status" value="1"/>
</dbReference>
<dbReference type="Proteomes" id="UP000189627">
    <property type="component" value="Chromosome 2"/>
</dbReference>
<proteinExistence type="predicted"/>
<evidence type="ECO:0000313" key="2">
    <source>
        <dbReference type="Proteomes" id="UP000189627"/>
    </source>
</evidence>
<dbReference type="PANTHER" id="PTHR11941:SF54">
    <property type="entry name" value="ENOYL-COA HYDRATASE, MITOCHONDRIAL"/>
    <property type="match status" value="1"/>
</dbReference>
<protein>
    <submittedName>
        <fullName evidence="1">Enoyl-CoA hydratase</fullName>
    </submittedName>
</protein>
<organism evidence="1 2">
    <name type="scientific">Cupriavidus necator</name>
    <name type="common">Alcaligenes eutrophus</name>
    <name type="synonym">Ralstonia eutropha</name>
    <dbReference type="NCBI Taxonomy" id="106590"/>
    <lineage>
        <taxon>Bacteria</taxon>
        <taxon>Pseudomonadati</taxon>
        <taxon>Pseudomonadota</taxon>
        <taxon>Betaproteobacteria</taxon>
        <taxon>Burkholderiales</taxon>
        <taxon>Burkholderiaceae</taxon>
        <taxon>Cupriavidus</taxon>
    </lineage>
</organism>
<dbReference type="PANTHER" id="PTHR11941">
    <property type="entry name" value="ENOYL-COA HYDRATASE-RELATED"/>
    <property type="match status" value="1"/>
</dbReference>
<dbReference type="Gene3D" id="3.90.226.10">
    <property type="entry name" value="2-enoyl-CoA Hydratase, Chain A, domain 1"/>
    <property type="match status" value="1"/>
</dbReference>
<sequence length="266" mass="28774">MSTEKFVSFSRKDSIGYITLHRPPENRANRKLVADLGDAVREAALSDVRALVVNAEGENFCMGGDFREWPTYDSYQKRKERWQFSNGILSALETLTIPTIASVHGRANGFGFELALHTDFVIASERANFRFTEATIAVFPLAGGVQRIAERAGRNVANRIVMLAENLSAEEAHKLNLVSRVVPHERIGDETLAMARLLAEGPTRAHAATKAVLAAWASGGIGLADSQMIELIPVVLDSEDVRAGIDSAAKALATGAARPSLTFTGK</sequence>
<gene>
    <name evidence="1" type="ORF">BJN34_25910</name>
</gene>
<dbReference type="EMBL" id="CP017758">
    <property type="protein sequence ID" value="AQV97299.1"/>
    <property type="molecule type" value="Genomic_DNA"/>
</dbReference>
<evidence type="ECO:0000313" key="1">
    <source>
        <dbReference type="EMBL" id="AQV97299.1"/>
    </source>
</evidence>
<name>A0A1U9UXK2_CUPNE</name>
<dbReference type="InterPro" id="IPR029045">
    <property type="entry name" value="ClpP/crotonase-like_dom_sf"/>
</dbReference>
<dbReference type="GO" id="GO:0003824">
    <property type="term" value="F:catalytic activity"/>
    <property type="evidence" value="ECO:0007669"/>
    <property type="project" value="UniProtKB-ARBA"/>
</dbReference>
<dbReference type="InterPro" id="IPR001753">
    <property type="entry name" value="Enoyl-CoA_hydra/iso"/>
</dbReference>
<dbReference type="GO" id="GO:0006635">
    <property type="term" value="P:fatty acid beta-oxidation"/>
    <property type="evidence" value="ECO:0007669"/>
    <property type="project" value="TreeGrafter"/>
</dbReference>
<dbReference type="KEGG" id="cuh:BJN34_25910"/>
<dbReference type="Pfam" id="PF00378">
    <property type="entry name" value="ECH_1"/>
    <property type="match status" value="1"/>
</dbReference>
<dbReference type="CDD" id="cd06558">
    <property type="entry name" value="crotonase-like"/>
    <property type="match status" value="1"/>
</dbReference>
<accession>A0A1U9UXK2</accession>
<dbReference type="OrthoDB" id="8452484at2"/>